<dbReference type="GeneID" id="549516"/>
<evidence type="ECO:0000313" key="10">
    <source>
        <dbReference type="Proteomes" id="UP000008143"/>
    </source>
</evidence>
<evidence type="ECO:0000256" key="5">
    <source>
        <dbReference type="ARBA" id="ARBA00023136"/>
    </source>
</evidence>
<reference evidence="11" key="3">
    <citation type="submission" date="2025-04" db="UniProtKB">
        <authorList>
            <consortium name="RefSeq"/>
        </authorList>
    </citation>
    <scope>IDENTIFICATION</scope>
    <source>
        <strain evidence="11">Nigerian</strain>
        <tissue evidence="11">Liver and blood</tissue>
    </source>
</reference>
<feature type="compositionally biased region" description="Polar residues" evidence="7">
    <location>
        <begin position="1"/>
        <end position="16"/>
    </location>
</feature>
<evidence type="ECO:0000256" key="3">
    <source>
        <dbReference type="ARBA" id="ARBA00022824"/>
    </source>
</evidence>
<evidence type="ECO:0000256" key="1">
    <source>
        <dbReference type="ARBA" id="ARBA00004477"/>
    </source>
</evidence>
<dbReference type="CTD" id="10313"/>
<organism evidence="9">
    <name type="scientific">Xenopus tropicalis</name>
    <name type="common">Western clawed frog</name>
    <name type="synonym">Silurana tropicalis</name>
    <dbReference type="NCBI Taxonomy" id="8364"/>
    <lineage>
        <taxon>Eukaryota</taxon>
        <taxon>Metazoa</taxon>
        <taxon>Chordata</taxon>
        <taxon>Craniata</taxon>
        <taxon>Vertebrata</taxon>
        <taxon>Euteleostomi</taxon>
        <taxon>Amphibia</taxon>
        <taxon>Batrachia</taxon>
        <taxon>Anura</taxon>
        <taxon>Pipoidea</taxon>
        <taxon>Pipidae</taxon>
        <taxon>Xenopodinae</taxon>
        <taxon>Xenopus</taxon>
        <taxon>Silurana</taxon>
    </lineage>
</organism>
<evidence type="ECO:0000256" key="6">
    <source>
        <dbReference type="RuleBase" id="RU210713"/>
    </source>
</evidence>
<dbReference type="InterPro" id="IPR003388">
    <property type="entry name" value="Reticulon"/>
</dbReference>
<sequence>MADTSGPQSSHISSSAGEKGSGCAESPGSPFEMIANSTGFDFKNTSGENTAAAHGLTYISSKTSYLYGSIEGVEPSDTGPVYAGISENDGNLSMTLDNALHTSEDICMRNTNVPDITHTSATHVSKPIDTQCGTLDLDDSHELYRSRTEEESNRGLCEESHLTCADTGETSSADILLSSSYGKRWQEVDEELDSSGESDDTVIDAGWRLKSTAAEKLENCEEGWVEIGGAQQKQELECDLLEGVGAMENEIAATQGNARPHIPNEWNKTEDISATTNPKTGLAKNALDSPNSEDFVFLAETSVINRFTEGTNQGKTDSLENQIQENLTIEALRALAVIGEDPESESRESSPEILYPIAQSGSAEALKMEVLQTYHKLPQVTDSPVDIATLKVQDLLYWRDVKQSGMVFGGTMVLLLSLAAFSIISVISYLVLSLLAVTISYRVYKSVLQAVQKTDEGHPFKPLLEKDIALSSDAFQKALSTSLAHVNHALKYIVRLFLVEDLVDSLKLALLMWLMTYVGAVFNGITLLILGVLLAFTAPIVYEKYKVQIDHYVSLVHSHVKSITEKIQAKLPGALKKKSE</sequence>
<dbReference type="AlphaFoldDB" id="A0A6I8RSV9"/>
<dbReference type="OMA" id="MQNVITH"/>
<evidence type="ECO:0000256" key="7">
    <source>
        <dbReference type="SAM" id="MobiDB-lite"/>
    </source>
</evidence>
<dbReference type="PROSITE" id="PS50845">
    <property type="entry name" value="RETICULON"/>
    <property type="match status" value="1"/>
</dbReference>
<dbReference type="PANTHER" id="PTHR45799">
    <property type="entry name" value="RETICULON-LIKE PROTEIN"/>
    <property type="match status" value="1"/>
</dbReference>
<dbReference type="GeneTree" id="ENSGT00940000157482"/>
<dbReference type="Xenbase" id="XB-GENE-975126">
    <property type="gene designation" value="rtn3"/>
</dbReference>
<keyword evidence="10" id="KW-1185">Reference proteome</keyword>
<evidence type="ECO:0000313" key="12">
    <source>
        <dbReference type="Xenbase" id="XB-GENE-975126"/>
    </source>
</evidence>
<keyword evidence="3 6" id="KW-0256">Endoplasmic reticulum</keyword>
<dbReference type="Proteomes" id="UP000008143">
    <property type="component" value="Chromosome 4"/>
</dbReference>
<evidence type="ECO:0000259" key="8">
    <source>
        <dbReference type="PROSITE" id="PS50845"/>
    </source>
</evidence>
<gene>
    <name evidence="9 11 12" type="primary">rtn3</name>
    <name evidence="11" type="synonym">asyip</name>
    <name evidence="11" type="synonym">hap</name>
    <name evidence="11" type="synonym">nspl2</name>
    <name evidence="11" type="synonym">nsplii</name>
    <name evidence="11" type="synonym">rtn3-a</name>
    <name evidence="11" type="synonym">rtn3-a1</name>
    <name evidence="11" type="synonym">rtn3-b</name>
    <name evidence="11" type="synonym">xrtn3</name>
</gene>
<evidence type="ECO:0000313" key="9">
    <source>
        <dbReference type="Ensembl" id="ENSXETP00000085798"/>
    </source>
</evidence>
<dbReference type="InterPro" id="IPR046964">
    <property type="entry name" value="RTN1-4"/>
</dbReference>
<dbReference type="OrthoDB" id="567788at2759"/>
<feature type="domain" description="Reticulon" evidence="8">
    <location>
        <begin position="392"/>
        <end position="580"/>
    </location>
</feature>
<feature type="transmembrane region" description="Helical" evidence="6">
    <location>
        <begin position="412"/>
        <end position="439"/>
    </location>
</feature>
<dbReference type="AGR" id="Xenbase:XB-GENE-975126"/>
<reference evidence="9" key="2">
    <citation type="submission" date="2020-05" db="UniProtKB">
        <authorList>
            <consortium name="Ensembl"/>
        </authorList>
    </citation>
    <scope>IDENTIFICATION</scope>
</reference>
<keyword evidence="2 6" id="KW-0812">Transmembrane</keyword>
<feature type="transmembrane region" description="Helical" evidence="6">
    <location>
        <begin position="510"/>
        <end position="536"/>
    </location>
</feature>
<evidence type="ECO:0000256" key="2">
    <source>
        <dbReference type="ARBA" id="ARBA00022692"/>
    </source>
</evidence>
<accession>A0A6I8RSV9</accession>
<dbReference type="PANTHER" id="PTHR45799:SF4">
    <property type="entry name" value="RETICULON-3"/>
    <property type="match status" value="1"/>
</dbReference>
<dbReference type="RefSeq" id="XP_031755957.1">
    <property type="nucleotide sequence ID" value="XM_031900097.1"/>
</dbReference>
<dbReference type="GO" id="GO:0005789">
    <property type="term" value="C:endoplasmic reticulum membrane"/>
    <property type="evidence" value="ECO:0007669"/>
    <property type="project" value="UniProtKB-SubCell"/>
</dbReference>
<dbReference type="Ensembl" id="ENSXETT00000090585">
    <property type="protein sequence ID" value="ENSXETP00000085798"/>
    <property type="gene ID" value="ENSXETG00000002694"/>
</dbReference>
<reference evidence="9" key="1">
    <citation type="journal article" date="2010" name="Science">
        <title>The genome of the Western clawed frog Xenopus tropicalis.</title>
        <authorList>
            <person name="Hellsten U."/>
            <person name="Harland R.M."/>
            <person name="Gilchrist M.J."/>
            <person name="Hendrix D."/>
            <person name="Jurka J."/>
            <person name="Kapitonov V."/>
            <person name="Ovcharenko I."/>
            <person name="Putnam N.H."/>
            <person name="Shu S."/>
            <person name="Taher L."/>
            <person name="Blitz I.L."/>
            <person name="Blumberg B."/>
            <person name="Dichmann D.S."/>
            <person name="Dubchak I."/>
            <person name="Amaya E."/>
            <person name="Detter J.C."/>
            <person name="Fletcher R."/>
            <person name="Gerhard D.S."/>
            <person name="Goodstein D."/>
            <person name="Graves T."/>
            <person name="Grigoriev I.V."/>
            <person name="Grimwood J."/>
            <person name="Kawashima T."/>
            <person name="Lindquist E."/>
            <person name="Lucas S.M."/>
            <person name="Mead P.E."/>
            <person name="Mitros T."/>
            <person name="Ogino H."/>
            <person name="Ohta Y."/>
            <person name="Poliakov A.V."/>
            <person name="Pollet N."/>
            <person name="Robert J."/>
            <person name="Salamov A."/>
            <person name="Sater A.K."/>
            <person name="Schmutz J."/>
            <person name="Terry A."/>
            <person name="Vize P.D."/>
            <person name="Warren W.C."/>
            <person name="Wells D."/>
            <person name="Wills A."/>
            <person name="Wilson R.K."/>
            <person name="Zimmerman L.B."/>
            <person name="Zorn A.M."/>
            <person name="Grainger R."/>
            <person name="Grammer T."/>
            <person name="Khokha M.K."/>
            <person name="Richardson P.M."/>
            <person name="Rokhsar D.S."/>
        </authorList>
    </citation>
    <scope>NUCLEOTIDE SEQUENCE [LARGE SCALE GENOMIC DNA]</scope>
    <source>
        <strain evidence="9">Nigerian</strain>
    </source>
</reference>
<comment type="subcellular location">
    <subcellularLocation>
        <location evidence="1 6">Endoplasmic reticulum membrane</location>
        <topology evidence="1 6">Multi-pass membrane protein</topology>
    </subcellularLocation>
</comment>
<dbReference type="Gene3D" id="1.20.5.2480">
    <property type="match status" value="1"/>
</dbReference>
<protein>
    <recommendedName>
        <fullName evidence="6">Reticulon</fullName>
    </recommendedName>
</protein>
<evidence type="ECO:0000256" key="4">
    <source>
        <dbReference type="ARBA" id="ARBA00022989"/>
    </source>
</evidence>
<dbReference type="Bgee" id="ENSXETG00000002694">
    <property type="expression patterns" value="Expressed in brain and 20 other cell types or tissues"/>
</dbReference>
<feature type="region of interest" description="Disordered" evidence="7">
    <location>
        <begin position="1"/>
        <end position="30"/>
    </location>
</feature>
<evidence type="ECO:0000313" key="11">
    <source>
        <dbReference type="RefSeq" id="XP_031755957.1"/>
    </source>
</evidence>
<keyword evidence="5 6" id="KW-0472">Membrane</keyword>
<dbReference type="Pfam" id="PF02453">
    <property type="entry name" value="Reticulon"/>
    <property type="match status" value="1"/>
</dbReference>
<proteinExistence type="predicted"/>
<name>A0A6I8RSV9_XENTR</name>
<keyword evidence="4 6" id="KW-1133">Transmembrane helix</keyword>